<evidence type="ECO:0000256" key="1">
    <source>
        <dbReference type="SAM" id="SignalP"/>
    </source>
</evidence>
<feature type="signal peptide" evidence="1">
    <location>
        <begin position="1"/>
        <end position="21"/>
    </location>
</feature>
<dbReference type="EMBL" id="CP023344">
    <property type="protein sequence ID" value="ATC65378.1"/>
    <property type="molecule type" value="Genomic_DNA"/>
</dbReference>
<proteinExistence type="predicted"/>
<keyword evidence="3" id="KW-1185">Reference proteome</keyword>
<name>A0A290QJ72_9BACT</name>
<keyword evidence="1" id="KW-0732">Signal</keyword>
<sequence length="171" mass="19609">MARLPLLWLSLLVLLCGCAPKDPLDRKVKATTPEEFARWWDRTQEKFPDAQRAEVYKLARYLQDSTPRTRSMRADDHTDPLCKRINGLTVRQLMVLGYEESSHNTRARLILETGKLPPLVTAVSESEDASTRDYAQRMLDFTREQIARWNETIATNDRRIAELTAAATPPP</sequence>
<evidence type="ECO:0000313" key="2">
    <source>
        <dbReference type="EMBL" id="ATC65378.1"/>
    </source>
</evidence>
<evidence type="ECO:0000313" key="3">
    <source>
        <dbReference type="Proteomes" id="UP000217265"/>
    </source>
</evidence>
<organism evidence="2 3">
    <name type="scientific">Nibricoccus aquaticus</name>
    <dbReference type="NCBI Taxonomy" id="2576891"/>
    <lineage>
        <taxon>Bacteria</taxon>
        <taxon>Pseudomonadati</taxon>
        <taxon>Verrucomicrobiota</taxon>
        <taxon>Opitutia</taxon>
        <taxon>Opitutales</taxon>
        <taxon>Opitutaceae</taxon>
        <taxon>Nibricoccus</taxon>
    </lineage>
</organism>
<dbReference type="Proteomes" id="UP000217265">
    <property type="component" value="Chromosome"/>
</dbReference>
<gene>
    <name evidence="2" type="ORF">CMV30_16295</name>
</gene>
<dbReference type="AlphaFoldDB" id="A0A290QJ72"/>
<feature type="chain" id="PRO_5011996127" evidence="1">
    <location>
        <begin position="22"/>
        <end position="171"/>
    </location>
</feature>
<dbReference type="PROSITE" id="PS51257">
    <property type="entry name" value="PROKAR_LIPOPROTEIN"/>
    <property type="match status" value="1"/>
</dbReference>
<dbReference type="RefSeq" id="WP_096057008.1">
    <property type="nucleotide sequence ID" value="NZ_CP023344.1"/>
</dbReference>
<reference evidence="2 3" key="1">
    <citation type="submission" date="2017-09" db="EMBL/GenBank/DDBJ databases">
        <title>Complete genome sequence of Verrucomicrobial strain HZ-65, isolated from freshwater.</title>
        <authorList>
            <person name="Choi A."/>
        </authorList>
    </citation>
    <scope>NUCLEOTIDE SEQUENCE [LARGE SCALE GENOMIC DNA]</scope>
    <source>
        <strain evidence="2 3">HZ-65</strain>
    </source>
</reference>
<accession>A0A290QJ72</accession>
<protein>
    <submittedName>
        <fullName evidence="2">Uncharacterized protein</fullName>
    </submittedName>
</protein>
<dbReference type="KEGG" id="vbh:CMV30_16295"/>